<dbReference type="InterPro" id="IPR036721">
    <property type="entry name" value="RCK_C_sf"/>
</dbReference>
<keyword evidence="3" id="KW-1185">Reference proteome</keyword>
<dbReference type="InterPro" id="IPR006037">
    <property type="entry name" value="RCK_C"/>
</dbReference>
<dbReference type="EMBL" id="LHXX01000003">
    <property type="protein sequence ID" value="KXB02790.1"/>
    <property type="molecule type" value="Genomic_DNA"/>
</dbReference>
<dbReference type="Pfam" id="PF02080">
    <property type="entry name" value="TrkA_C"/>
    <property type="match status" value="1"/>
</dbReference>
<evidence type="ECO:0000313" key="2">
    <source>
        <dbReference type="EMBL" id="KXB02790.1"/>
    </source>
</evidence>
<protein>
    <recommendedName>
        <fullName evidence="1">RCK C-terminal domain-containing protein</fullName>
    </recommendedName>
</protein>
<dbReference type="PROSITE" id="PS51202">
    <property type="entry name" value="RCK_C"/>
    <property type="match status" value="1"/>
</dbReference>
<dbReference type="AlphaFoldDB" id="A0A133V8K2"/>
<name>A0A133V8K2_9EURY</name>
<accession>A0A133V8K2</accession>
<organism evidence="2 3">
    <name type="scientific">candidate division MSBL1 archaeon SCGC-AAA261D19</name>
    <dbReference type="NCBI Taxonomy" id="1698273"/>
    <lineage>
        <taxon>Archaea</taxon>
        <taxon>Methanobacteriati</taxon>
        <taxon>Methanobacteriota</taxon>
        <taxon>candidate division MSBL1</taxon>
    </lineage>
</organism>
<dbReference type="SUPFAM" id="SSF116726">
    <property type="entry name" value="TrkA C-terminal domain-like"/>
    <property type="match status" value="1"/>
</dbReference>
<dbReference type="Gene3D" id="3.30.70.1450">
    <property type="entry name" value="Regulator of K+ conductance, C-terminal domain"/>
    <property type="match status" value="1"/>
</dbReference>
<evidence type="ECO:0000259" key="1">
    <source>
        <dbReference type="PROSITE" id="PS51202"/>
    </source>
</evidence>
<sequence length="66" mass="7262">MVKGSQAEGKRIKELNLPELCTVGLIVREGELIPAVGDTKLRENDRIVLVGRSKDVVSAIDLFRKS</sequence>
<proteinExistence type="predicted"/>
<dbReference type="Proteomes" id="UP000070400">
    <property type="component" value="Unassembled WGS sequence"/>
</dbReference>
<dbReference type="GO" id="GO:0006813">
    <property type="term" value="P:potassium ion transport"/>
    <property type="evidence" value="ECO:0007669"/>
    <property type="project" value="InterPro"/>
</dbReference>
<evidence type="ECO:0000313" key="3">
    <source>
        <dbReference type="Proteomes" id="UP000070400"/>
    </source>
</evidence>
<gene>
    <name evidence="2" type="ORF">AKJ43_00355</name>
</gene>
<dbReference type="GO" id="GO:0008324">
    <property type="term" value="F:monoatomic cation transmembrane transporter activity"/>
    <property type="evidence" value="ECO:0007669"/>
    <property type="project" value="InterPro"/>
</dbReference>
<feature type="domain" description="RCK C-terminal" evidence="1">
    <location>
        <begin position="1"/>
        <end position="66"/>
    </location>
</feature>
<comment type="caution">
    <text evidence="2">The sequence shown here is derived from an EMBL/GenBank/DDBJ whole genome shotgun (WGS) entry which is preliminary data.</text>
</comment>
<reference evidence="2 3" key="1">
    <citation type="journal article" date="2016" name="Sci. Rep.">
        <title>Metabolic traits of an uncultured archaeal lineage -MSBL1- from brine pools of the Red Sea.</title>
        <authorList>
            <person name="Mwirichia R."/>
            <person name="Alam I."/>
            <person name="Rashid M."/>
            <person name="Vinu M."/>
            <person name="Ba-Alawi W."/>
            <person name="Anthony Kamau A."/>
            <person name="Kamanda Ngugi D."/>
            <person name="Goker M."/>
            <person name="Klenk H.P."/>
            <person name="Bajic V."/>
            <person name="Stingl U."/>
        </authorList>
    </citation>
    <scope>NUCLEOTIDE SEQUENCE [LARGE SCALE GENOMIC DNA]</scope>
    <source>
        <strain evidence="2">SCGC-AAA261D19</strain>
    </source>
</reference>